<keyword evidence="1" id="KW-1133">Transmembrane helix</keyword>
<name>A0A9X1QIS6_9SPHN</name>
<keyword evidence="1" id="KW-0472">Membrane</keyword>
<proteinExistence type="predicted"/>
<feature type="transmembrane region" description="Helical" evidence="1">
    <location>
        <begin position="18"/>
        <end position="37"/>
    </location>
</feature>
<dbReference type="Proteomes" id="UP001139410">
    <property type="component" value="Unassembled WGS sequence"/>
</dbReference>
<feature type="transmembrane region" description="Helical" evidence="1">
    <location>
        <begin position="138"/>
        <end position="158"/>
    </location>
</feature>
<feature type="transmembrane region" description="Helical" evidence="1">
    <location>
        <begin position="49"/>
        <end position="66"/>
    </location>
</feature>
<keyword evidence="1" id="KW-0812">Transmembrane</keyword>
<feature type="transmembrane region" description="Helical" evidence="1">
    <location>
        <begin position="164"/>
        <end position="190"/>
    </location>
</feature>
<gene>
    <name evidence="2" type="ORF">LVY65_05535</name>
</gene>
<protein>
    <submittedName>
        <fullName evidence="2">Uncharacterized protein</fullName>
    </submittedName>
</protein>
<keyword evidence="3" id="KW-1185">Reference proteome</keyword>
<reference evidence="2" key="1">
    <citation type="submission" date="2022-01" db="EMBL/GenBank/DDBJ databases">
        <authorList>
            <person name="Jo J.-H."/>
            <person name="Im W.-T."/>
        </authorList>
    </citation>
    <scope>NUCLEOTIDE SEQUENCE</scope>
    <source>
        <strain evidence="2">G124</strain>
    </source>
</reference>
<feature type="transmembrane region" description="Helical" evidence="1">
    <location>
        <begin position="73"/>
        <end position="91"/>
    </location>
</feature>
<comment type="caution">
    <text evidence="2">The sequence shown here is derived from an EMBL/GenBank/DDBJ whole genome shotgun (WGS) entry which is preliminary data.</text>
</comment>
<dbReference type="AlphaFoldDB" id="A0A9X1QIS6"/>
<dbReference type="EMBL" id="JAKFGM010000001">
    <property type="protein sequence ID" value="MCF2514528.1"/>
    <property type="molecule type" value="Genomic_DNA"/>
</dbReference>
<evidence type="ECO:0000256" key="1">
    <source>
        <dbReference type="SAM" id="Phobius"/>
    </source>
</evidence>
<evidence type="ECO:0000313" key="3">
    <source>
        <dbReference type="Proteomes" id="UP001139410"/>
    </source>
</evidence>
<accession>A0A9X1QIS6</accession>
<sequence>MEEPVETVLKPTQRSNRALFIGGGGVAIILLAARAAFMPTDKGWSDADLVATLLVFAGLIELAAGAARDKAKVLAMLAGAISLTAGLMLAAEPSASLVRVTYLIIAWLGLRSLVLFSSGLLANGFVQGWTILSAATDLILAIMILTGLAAAAAPIAFFGPTTAVISSFVWVLALSFVATGTYLIGVAYAVQRRL</sequence>
<feature type="transmembrane region" description="Helical" evidence="1">
    <location>
        <begin position="103"/>
        <end position="126"/>
    </location>
</feature>
<organism evidence="2 3">
    <name type="scientific">Sphingomonas cremea</name>
    <dbReference type="NCBI Taxonomy" id="2904799"/>
    <lineage>
        <taxon>Bacteria</taxon>
        <taxon>Pseudomonadati</taxon>
        <taxon>Pseudomonadota</taxon>
        <taxon>Alphaproteobacteria</taxon>
        <taxon>Sphingomonadales</taxon>
        <taxon>Sphingomonadaceae</taxon>
        <taxon>Sphingomonas</taxon>
    </lineage>
</organism>
<dbReference type="RefSeq" id="WP_235066987.1">
    <property type="nucleotide sequence ID" value="NZ_JAKFGM010000001.1"/>
</dbReference>
<evidence type="ECO:0000313" key="2">
    <source>
        <dbReference type="EMBL" id="MCF2514528.1"/>
    </source>
</evidence>